<feature type="non-terminal residue" evidence="1">
    <location>
        <position position="56"/>
    </location>
</feature>
<accession>A0A6A4HEH0</accession>
<name>A0A6A4HEH0_9AGAR</name>
<reference evidence="1" key="1">
    <citation type="journal article" date="2019" name="Environ. Microbiol.">
        <title>Fungal ecological strategies reflected in gene transcription - a case study of two litter decomposers.</title>
        <authorList>
            <person name="Barbi F."/>
            <person name="Kohler A."/>
            <person name="Barry K."/>
            <person name="Baskaran P."/>
            <person name="Daum C."/>
            <person name="Fauchery L."/>
            <person name="Ihrmark K."/>
            <person name="Kuo A."/>
            <person name="LaButti K."/>
            <person name="Lipzen A."/>
            <person name="Morin E."/>
            <person name="Grigoriev I.V."/>
            <person name="Henrissat B."/>
            <person name="Lindahl B."/>
            <person name="Martin F."/>
        </authorList>
    </citation>
    <scope>NUCLEOTIDE SEQUENCE</scope>
    <source>
        <strain evidence="1">JB14</strain>
    </source>
</reference>
<dbReference type="AlphaFoldDB" id="A0A6A4HEH0"/>
<feature type="non-terminal residue" evidence="1">
    <location>
        <position position="1"/>
    </location>
</feature>
<evidence type="ECO:0000313" key="1">
    <source>
        <dbReference type="EMBL" id="KAE9395494.1"/>
    </source>
</evidence>
<sequence>ATSVFVECQFSRGRLLISSIRNCLTGETSYHLMCLGSWSLQGLVNDEDMIKVTSTP</sequence>
<dbReference type="OrthoDB" id="1715602at2759"/>
<gene>
    <name evidence="1" type="ORF">BT96DRAFT_749992</name>
</gene>
<organism evidence="1 2">
    <name type="scientific">Gymnopus androsaceus JB14</name>
    <dbReference type="NCBI Taxonomy" id="1447944"/>
    <lineage>
        <taxon>Eukaryota</taxon>
        <taxon>Fungi</taxon>
        <taxon>Dikarya</taxon>
        <taxon>Basidiomycota</taxon>
        <taxon>Agaricomycotina</taxon>
        <taxon>Agaricomycetes</taxon>
        <taxon>Agaricomycetidae</taxon>
        <taxon>Agaricales</taxon>
        <taxon>Marasmiineae</taxon>
        <taxon>Omphalotaceae</taxon>
        <taxon>Gymnopus</taxon>
    </lineage>
</organism>
<protein>
    <submittedName>
        <fullName evidence="1">Uncharacterized protein</fullName>
    </submittedName>
</protein>
<evidence type="ECO:0000313" key="2">
    <source>
        <dbReference type="Proteomes" id="UP000799118"/>
    </source>
</evidence>
<dbReference type="Proteomes" id="UP000799118">
    <property type="component" value="Unassembled WGS sequence"/>
</dbReference>
<proteinExistence type="predicted"/>
<keyword evidence="2" id="KW-1185">Reference proteome</keyword>
<dbReference type="EMBL" id="ML769530">
    <property type="protein sequence ID" value="KAE9395494.1"/>
    <property type="molecule type" value="Genomic_DNA"/>
</dbReference>